<reference evidence="3" key="1">
    <citation type="submission" date="2017-06" db="EMBL/GenBank/DDBJ databases">
        <authorList>
            <person name="Varghese N."/>
            <person name="Submissions S."/>
        </authorList>
    </citation>
    <scope>NUCLEOTIDE SEQUENCE [LARGE SCALE GENOMIC DNA]</scope>
    <source>
        <strain evidence="3">Ca-68</strain>
    </source>
</reference>
<keyword evidence="1" id="KW-0812">Transmembrane</keyword>
<dbReference type="RefSeq" id="WP_089374363.1">
    <property type="nucleotide sequence ID" value="NZ_FZOA01000001.1"/>
</dbReference>
<dbReference type="GO" id="GO:0043190">
    <property type="term" value="C:ATP-binding cassette (ABC) transporter complex"/>
    <property type="evidence" value="ECO:0007669"/>
    <property type="project" value="InterPro"/>
</dbReference>
<dbReference type="Proteomes" id="UP000198305">
    <property type="component" value="Unassembled WGS sequence"/>
</dbReference>
<sequence>MAAASFQVEHNSQGNKHVTLYGQWSLRDLDNDFAQLRKALKPYFADNTVQWDITHVEQLDTAGAAVLQNGWGSHLDDKVTLTDQQRALFTSLADIPQLPPAKAFSLDSLRLITNAGRLTIFLSSHIADFVKLLGLLVLELAYLLRRPQDFPWREFSANIYKSGITALPVTALLGFMIGIAMSFLMATQLRTFGADIFIVNILGLAVIRELGPILMAVLIAGRSGSAMAAQIGVMRVTEEIDALATMGISRILRVVLPKVLGLTFIAPFLVIWTSVWALLGGAISANIELGLGFRFFFEYLATVVQPVNITLGLIKGLMFGFIVAIMACHFGLRIKPNTESLSRSTTSSVVTAITCVILIDASFAILTSSIGV</sequence>
<gene>
    <name evidence="2" type="ORF">SAMN05192560_0206</name>
</gene>
<name>A0A238XTT0_9PROT</name>
<dbReference type="Pfam" id="PF02405">
    <property type="entry name" value="MlaE"/>
    <property type="match status" value="1"/>
</dbReference>
<feature type="transmembrane region" description="Helical" evidence="1">
    <location>
        <begin position="164"/>
        <end position="185"/>
    </location>
</feature>
<evidence type="ECO:0000313" key="3">
    <source>
        <dbReference type="Proteomes" id="UP000198305"/>
    </source>
</evidence>
<feature type="transmembrane region" description="Helical" evidence="1">
    <location>
        <begin position="120"/>
        <end position="144"/>
    </location>
</feature>
<feature type="transmembrane region" description="Helical" evidence="1">
    <location>
        <begin position="307"/>
        <end position="328"/>
    </location>
</feature>
<accession>A0A238XTT0</accession>
<keyword evidence="3" id="KW-1185">Reference proteome</keyword>
<dbReference type="GO" id="GO:0005548">
    <property type="term" value="F:phospholipid transporter activity"/>
    <property type="evidence" value="ECO:0007669"/>
    <property type="project" value="TreeGrafter"/>
</dbReference>
<proteinExistence type="predicted"/>
<dbReference type="OrthoDB" id="9810518at2"/>
<feature type="transmembrane region" description="Helical" evidence="1">
    <location>
        <begin position="349"/>
        <end position="370"/>
    </location>
</feature>
<dbReference type="EMBL" id="FZOA01000001">
    <property type="protein sequence ID" value="SNR62405.1"/>
    <property type="molecule type" value="Genomic_DNA"/>
</dbReference>
<dbReference type="AlphaFoldDB" id="A0A238XTT0"/>
<dbReference type="PANTHER" id="PTHR30188:SF3">
    <property type="entry name" value="ABC TRANSPORTER PERMEASE"/>
    <property type="match status" value="1"/>
</dbReference>
<protein>
    <submittedName>
        <fullName evidence="2">Phospholipid/cholesterol/gamma-HCH transport system permease protein</fullName>
    </submittedName>
</protein>
<evidence type="ECO:0000313" key="2">
    <source>
        <dbReference type="EMBL" id="SNR62405.1"/>
    </source>
</evidence>
<dbReference type="PANTHER" id="PTHR30188">
    <property type="entry name" value="ABC TRANSPORTER PERMEASE PROTEIN-RELATED"/>
    <property type="match status" value="1"/>
</dbReference>
<dbReference type="InterPro" id="IPR030802">
    <property type="entry name" value="Permease_MalE"/>
</dbReference>
<feature type="transmembrane region" description="Helical" evidence="1">
    <location>
        <begin position="197"/>
        <end position="220"/>
    </location>
</feature>
<keyword evidence="1" id="KW-0472">Membrane</keyword>
<keyword evidence="1" id="KW-1133">Transmembrane helix</keyword>
<evidence type="ECO:0000256" key="1">
    <source>
        <dbReference type="SAM" id="Phobius"/>
    </source>
</evidence>
<organism evidence="2 3">
    <name type="scientific">Methylobacillus rhizosphaerae</name>
    <dbReference type="NCBI Taxonomy" id="551994"/>
    <lineage>
        <taxon>Bacteria</taxon>
        <taxon>Pseudomonadati</taxon>
        <taxon>Pseudomonadota</taxon>
        <taxon>Betaproteobacteria</taxon>
        <taxon>Nitrosomonadales</taxon>
        <taxon>Methylophilaceae</taxon>
        <taxon>Methylobacillus</taxon>
    </lineage>
</organism>
<feature type="transmembrane region" description="Helical" evidence="1">
    <location>
        <begin position="259"/>
        <end position="287"/>
    </location>
</feature>